<keyword evidence="2" id="KW-0732">Signal</keyword>
<proteinExistence type="predicted"/>
<dbReference type="AlphaFoldDB" id="A0AAU7DGL8"/>
<evidence type="ECO:0000256" key="2">
    <source>
        <dbReference type="SAM" id="SignalP"/>
    </source>
</evidence>
<dbReference type="RefSeq" id="WP_348262428.1">
    <property type="nucleotide sequence ID" value="NZ_CP121196.1"/>
</dbReference>
<reference evidence="3" key="1">
    <citation type="submission" date="2023-03" db="EMBL/GenBank/DDBJ databases">
        <title>Edaphobacter sp.</title>
        <authorList>
            <person name="Huber K.J."/>
            <person name="Papendorf J."/>
            <person name="Pilke C."/>
            <person name="Bunk B."/>
            <person name="Sproeer C."/>
            <person name="Pester M."/>
        </authorList>
    </citation>
    <scope>NUCLEOTIDE SEQUENCE</scope>
    <source>
        <strain evidence="3">DSM 110680</strain>
    </source>
</reference>
<dbReference type="EMBL" id="CP121196">
    <property type="protein sequence ID" value="XBH17197.1"/>
    <property type="molecule type" value="Genomic_DNA"/>
</dbReference>
<protein>
    <recommendedName>
        <fullName evidence="4">Secreted protein</fullName>
    </recommendedName>
</protein>
<evidence type="ECO:0000256" key="1">
    <source>
        <dbReference type="SAM" id="MobiDB-lite"/>
    </source>
</evidence>
<feature type="compositionally biased region" description="Pro residues" evidence="1">
    <location>
        <begin position="192"/>
        <end position="203"/>
    </location>
</feature>
<evidence type="ECO:0008006" key="4">
    <source>
        <dbReference type="Google" id="ProtNLM"/>
    </source>
</evidence>
<feature type="compositionally biased region" description="Low complexity" evidence="1">
    <location>
        <begin position="213"/>
        <end position="233"/>
    </location>
</feature>
<sequence>MRISKAVVFTTVFIVPALFCAGQTAANSAPAVPAANAPVAPFTPSAPSDILQRSLGEVQQVVGGLKLDKWKRGSVRDEAQNNAAAIQRDLEGTLPKLIKDGDTAPGTLSKVLPVSRNVDALYDVLVHLVEGARVSAPGDQVGQLQTAMADLEKARVTLDNQLQQSATVQEKQIVDLRSTVQTQAASLKAASTPPPAPKCPAPATPAKKKKTPAKTTTTTGTTAKPPAGTSASPPAKPQQ</sequence>
<accession>A0AAU7DGL8</accession>
<organism evidence="3">
    <name type="scientific">Telmatobacter sp. DSM 110680</name>
    <dbReference type="NCBI Taxonomy" id="3036704"/>
    <lineage>
        <taxon>Bacteria</taxon>
        <taxon>Pseudomonadati</taxon>
        <taxon>Acidobacteriota</taxon>
        <taxon>Terriglobia</taxon>
        <taxon>Terriglobales</taxon>
        <taxon>Acidobacteriaceae</taxon>
        <taxon>Telmatobacter</taxon>
    </lineage>
</organism>
<feature type="signal peptide" evidence="2">
    <location>
        <begin position="1"/>
        <end position="25"/>
    </location>
</feature>
<name>A0AAU7DGL8_9BACT</name>
<feature type="region of interest" description="Disordered" evidence="1">
    <location>
        <begin position="185"/>
        <end position="239"/>
    </location>
</feature>
<feature type="chain" id="PRO_5043582571" description="Secreted protein" evidence="2">
    <location>
        <begin position="26"/>
        <end position="239"/>
    </location>
</feature>
<gene>
    <name evidence="3" type="ORF">P8935_21850</name>
</gene>
<evidence type="ECO:0000313" key="3">
    <source>
        <dbReference type="EMBL" id="XBH17197.1"/>
    </source>
</evidence>